<protein>
    <submittedName>
        <fullName evidence="2">Uncharacterized protein</fullName>
    </submittedName>
</protein>
<organism evidence="2 3">
    <name type="scientific">Sphingomonas telluris</name>
    <dbReference type="NCBI Taxonomy" id="2907998"/>
    <lineage>
        <taxon>Bacteria</taxon>
        <taxon>Pseudomonadati</taxon>
        <taxon>Pseudomonadota</taxon>
        <taxon>Alphaproteobacteria</taxon>
        <taxon>Sphingomonadales</taxon>
        <taxon>Sphingomonadaceae</taxon>
        <taxon>Sphingomonas</taxon>
    </lineage>
</organism>
<evidence type="ECO:0000256" key="1">
    <source>
        <dbReference type="SAM" id="SignalP"/>
    </source>
</evidence>
<comment type="caution">
    <text evidence="2">The sequence shown here is derived from an EMBL/GenBank/DDBJ whole genome shotgun (WGS) entry which is preliminary data.</text>
</comment>
<proteinExistence type="predicted"/>
<dbReference type="Proteomes" id="UP001203058">
    <property type="component" value="Unassembled WGS sequence"/>
</dbReference>
<name>A0ABS9VPH0_9SPHN</name>
<dbReference type="EMBL" id="JAKZHW010000002">
    <property type="protein sequence ID" value="MCH8616875.1"/>
    <property type="molecule type" value="Genomic_DNA"/>
</dbReference>
<evidence type="ECO:0000313" key="3">
    <source>
        <dbReference type="Proteomes" id="UP001203058"/>
    </source>
</evidence>
<accession>A0ABS9VPH0</accession>
<sequence length="160" mass="16690">MRWIAALLLIAAPASAADIVYAGGAWAALDRGSSCEAGTRAIRIAEKGKIQARAGFAFDATGPRRGQFFAQLSRVPRSGSTAILTVRDQPFMLVTGGGWAWSRSPAQDAAISSAARAGGGMRIESRDEGGRRFIDRFLLDGAPTAIDAAAARCAGKIARP</sequence>
<keyword evidence="1" id="KW-0732">Signal</keyword>
<gene>
    <name evidence="2" type="ORF">LZ016_12305</name>
</gene>
<evidence type="ECO:0000313" key="2">
    <source>
        <dbReference type="EMBL" id="MCH8616875.1"/>
    </source>
</evidence>
<feature type="signal peptide" evidence="1">
    <location>
        <begin position="1"/>
        <end position="16"/>
    </location>
</feature>
<keyword evidence="3" id="KW-1185">Reference proteome</keyword>
<reference evidence="2 3" key="1">
    <citation type="submission" date="2022-03" db="EMBL/GenBank/DDBJ databases">
        <authorList>
            <person name="Jo J.-H."/>
            <person name="Im W.-T."/>
        </authorList>
    </citation>
    <scope>NUCLEOTIDE SEQUENCE [LARGE SCALE GENOMIC DNA]</scope>
    <source>
        <strain evidence="2 3">SM33</strain>
    </source>
</reference>
<dbReference type="RefSeq" id="WP_241447757.1">
    <property type="nucleotide sequence ID" value="NZ_JAKZHW010000002.1"/>
</dbReference>
<feature type="chain" id="PRO_5047135203" evidence="1">
    <location>
        <begin position="17"/>
        <end position="160"/>
    </location>
</feature>